<feature type="compositionally biased region" description="Basic and acidic residues" evidence="1">
    <location>
        <begin position="86"/>
        <end position="102"/>
    </location>
</feature>
<feature type="compositionally biased region" description="Basic residues" evidence="1">
    <location>
        <begin position="1"/>
        <end position="25"/>
    </location>
</feature>
<protein>
    <submittedName>
        <fullName evidence="2">Uncharacterized protein</fullName>
    </submittedName>
</protein>
<dbReference type="PhylomeDB" id="A0A0G4HPU5"/>
<gene>
    <name evidence="2" type="ORF">Cvel_29912</name>
</gene>
<accession>A0A0G4HPU5</accession>
<organism evidence="2">
    <name type="scientific">Chromera velia CCMP2878</name>
    <dbReference type="NCBI Taxonomy" id="1169474"/>
    <lineage>
        <taxon>Eukaryota</taxon>
        <taxon>Sar</taxon>
        <taxon>Alveolata</taxon>
        <taxon>Colpodellida</taxon>
        <taxon>Chromeraceae</taxon>
        <taxon>Chromera</taxon>
    </lineage>
</organism>
<proteinExistence type="predicted"/>
<sequence length="188" mass="22188">MLGHIQIKKKGKAERMREKRRRKRETKSETRHQAKLYLIRQERIQSGVSFERPGWLREETRGFSNQVISRVDPFQFRFVQQSDQHVAPRGEEDPERTAVVEGRRRRKEARRERNRGAEWRAVRRVTEGAGVTEQLCDAPANFSPEQVQVFTLLPQEGDSKAVRLHKEKKMEYWKEVGRLARAGIPEMI</sequence>
<evidence type="ECO:0000313" key="2">
    <source>
        <dbReference type="EMBL" id="CEM46204.1"/>
    </source>
</evidence>
<evidence type="ECO:0000256" key="1">
    <source>
        <dbReference type="SAM" id="MobiDB-lite"/>
    </source>
</evidence>
<dbReference type="AlphaFoldDB" id="A0A0G4HPU5"/>
<dbReference type="EMBL" id="CDMZ01003398">
    <property type="protein sequence ID" value="CEM46204.1"/>
    <property type="molecule type" value="Genomic_DNA"/>
</dbReference>
<feature type="region of interest" description="Disordered" evidence="1">
    <location>
        <begin position="1"/>
        <end position="32"/>
    </location>
</feature>
<feature type="region of interest" description="Disordered" evidence="1">
    <location>
        <begin position="82"/>
        <end position="115"/>
    </location>
</feature>
<dbReference type="VEuPathDB" id="CryptoDB:Cvel_29912"/>
<reference evidence="2" key="1">
    <citation type="submission" date="2014-11" db="EMBL/GenBank/DDBJ databases">
        <authorList>
            <person name="Otto D Thomas"/>
            <person name="Naeem Raeece"/>
        </authorList>
    </citation>
    <scope>NUCLEOTIDE SEQUENCE</scope>
</reference>
<name>A0A0G4HPU5_9ALVE</name>